<reference evidence="2" key="1">
    <citation type="journal article" date="2019" name="Int. J. Syst. Evol. Microbiol.">
        <title>The Global Catalogue of Microorganisms (GCM) 10K type strain sequencing project: providing services to taxonomists for standard genome sequencing and annotation.</title>
        <authorList>
            <consortium name="The Broad Institute Genomics Platform"/>
            <consortium name="The Broad Institute Genome Sequencing Center for Infectious Disease"/>
            <person name="Wu L."/>
            <person name="Ma J."/>
        </authorList>
    </citation>
    <scope>NUCLEOTIDE SEQUENCE [LARGE SCALE GENOMIC DNA]</scope>
    <source>
        <strain evidence="2">TBRC 1826</strain>
    </source>
</reference>
<protein>
    <submittedName>
        <fullName evidence="1">SAM-dependent methyltransferase</fullName>
        <ecNumber evidence="1">2.1.1.-</ecNumber>
    </submittedName>
</protein>
<dbReference type="GO" id="GO:0008168">
    <property type="term" value="F:methyltransferase activity"/>
    <property type="evidence" value="ECO:0007669"/>
    <property type="project" value="UniProtKB-KW"/>
</dbReference>
<keyword evidence="2" id="KW-1185">Reference proteome</keyword>
<comment type="caution">
    <text evidence="1">The sequence shown here is derived from an EMBL/GenBank/DDBJ whole genome shotgun (WGS) entry which is preliminary data.</text>
</comment>
<evidence type="ECO:0000313" key="2">
    <source>
        <dbReference type="Proteomes" id="UP001595847"/>
    </source>
</evidence>
<dbReference type="RefSeq" id="WP_378536715.1">
    <property type="nucleotide sequence ID" value="NZ_JBHSBH010000014.1"/>
</dbReference>
<dbReference type="EMBL" id="JBHSBH010000014">
    <property type="protein sequence ID" value="MFC3998684.1"/>
    <property type="molecule type" value="Genomic_DNA"/>
</dbReference>
<gene>
    <name evidence="1" type="ORF">ACFOVU_22355</name>
</gene>
<evidence type="ECO:0000313" key="1">
    <source>
        <dbReference type="EMBL" id="MFC3998684.1"/>
    </source>
</evidence>
<dbReference type="InterPro" id="IPR029063">
    <property type="entry name" value="SAM-dependent_MTases_sf"/>
</dbReference>
<dbReference type="InterPro" id="IPR006764">
    <property type="entry name" value="SAM_dep_MeTrfase_SAV2177_type"/>
</dbReference>
<accession>A0ABV8FTG7</accession>
<keyword evidence="1" id="KW-0489">Methyltransferase</keyword>
<dbReference type="Pfam" id="PF04672">
    <property type="entry name" value="Methyltransf_19"/>
    <property type="match status" value="1"/>
</dbReference>
<sequence>MTDKRPALHIGEDQPLVDLPSPRVVHISDHRARSRAAAPDSTPSPGIAQARRGFLRRAVGYLAADAGIRQFVDLGSRLPAGEGIAQAARAHAADARVVYVDSDADTAVSLHGRTPPAGRLAVPTVVVESMRPEPVITRLRARGLIDFGAPVAVLLPDTAPLWYGGVPHHLPHDLVRALHAVLCPGSHIAIAIPRRVVPGRPGGAAVLDAHSRELAAAVFEPFTVIEPGLADLAWWPYPDEEVTAEGTGVLAGVGRRD</sequence>
<dbReference type="Gene3D" id="3.40.50.150">
    <property type="entry name" value="Vaccinia Virus protein VP39"/>
    <property type="match status" value="1"/>
</dbReference>
<proteinExistence type="predicted"/>
<dbReference type="Proteomes" id="UP001595847">
    <property type="component" value="Unassembled WGS sequence"/>
</dbReference>
<organism evidence="1 2">
    <name type="scientific">Nocardiopsis sediminis</name>
    <dbReference type="NCBI Taxonomy" id="1778267"/>
    <lineage>
        <taxon>Bacteria</taxon>
        <taxon>Bacillati</taxon>
        <taxon>Actinomycetota</taxon>
        <taxon>Actinomycetes</taxon>
        <taxon>Streptosporangiales</taxon>
        <taxon>Nocardiopsidaceae</taxon>
        <taxon>Nocardiopsis</taxon>
    </lineage>
</organism>
<dbReference type="SUPFAM" id="SSF53335">
    <property type="entry name" value="S-adenosyl-L-methionine-dependent methyltransferases"/>
    <property type="match status" value="1"/>
</dbReference>
<dbReference type="EC" id="2.1.1.-" evidence="1"/>
<name>A0ABV8FTG7_9ACTN</name>
<dbReference type="GO" id="GO:0032259">
    <property type="term" value="P:methylation"/>
    <property type="evidence" value="ECO:0007669"/>
    <property type="project" value="UniProtKB-KW"/>
</dbReference>
<keyword evidence="1" id="KW-0808">Transferase</keyword>